<dbReference type="eggNOG" id="COG1396">
    <property type="taxonomic scope" value="Bacteria"/>
</dbReference>
<proteinExistence type="predicted"/>
<dbReference type="Proteomes" id="UP000009311">
    <property type="component" value="Unassembled WGS sequence"/>
</dbReference>
<evidence type="ECO:0000313" key="3">
    <source>
        <dbReference type="Proteomes" id="UP000009311"/>
    </source>
</evidence>
<dbReference type="InterPro" id="IPR010057">
    <property type="entry name" value="Transcription_activator_Rgg_C"/>
</dbReference>
<dbReference type="InterPro" id="IPR001387">
    <property type="entry name" value="Cro/C1-type_HTH"/>
</dbReference>
<reference evidence="2 3" key="1">
    <citation type="submission" date="2012-06" db="EMBL/GenBank/DDBJ databases">
        <title>Draft Genome Sequence of Lactobacillus pasteurii CRBIP 24.76T.</title>
        <authorList>
            <person name="Cousin S."/>
            <person name="Bouchier C."/>
            <person name="Loux V."/>
            <person name="Ma L."/>
            <person name="Creno S."/>
            <person name="Bizet C."/>
            <person name="Clermont D."/>
        </authorList>
    </citation>
    <scope>NUCLEOTIDE SEQUENCE [LARGE SCALE GENOMIC DNA]</scope>
    <source>
        <strain evidence="3">CRBIP 24.76T</strain>
    </source>
</reference>
<protein>
    <submittedName>
        <fullName evidence="2">Transcriptional regulator</fullName>
    </submittedName>
</protein>
<dbReference type="OrthoDB" id="2327234at2"/>
<gene>
    <name evidence="2" type="ORF">BN53_09245</name>
</gene>
<evidence type="ECO:0000313" key="2">
    <source>
        <dbReference type="EMBL" id="CCI84387.1"/>
    </source>
</evidence>
<sequence>MTSEGITSKSSLDRWERGQDNLSFNQVLQLIKKLHIRPIELINNGLAKEIVQDIREVEDAYLENNTDFLLRICQLQDHVILSGRDFWKVALACNCYMELTGKNIFTQTNRKRLKNYFLKIEDWYYEDFMNFGNTALLLDSSDIFRISAQIVNYVKFAELQDNENYQIVYNTLINAVYILIRGNTDLAKRLLSYFSSDLIPQKYAFERIRYYFMTLLLDYCESRDDSKIKVELDFLKMNNLDLLHEVCEYSFQQVKAGQKS</sequence>
<dbReference type="EMBL" id="CAKD01000001">
    <property type="protein sequence ID" value="CCI84387.1"/>
    <property type="molecule type" value="Genomic_DNA"/>
</dbReference>
<comment type="caution">
    <text evidence="2">The sequence shown here is derived from an EMBL/GenBank/DDBJ whole genome shotgun (WGS) entry which is preliminary data.</text>
</comment>
<name>I7IYB2_9LACO</name>
<dbReference type="Pfam" id="PF21259">
    <property type="entry name" value="Rgg_C"/>
    <property type="match status" value="1"/>
</dbReference>
<feature type="domain" description="HTH cro/C1-type" evidence="1">
    <location>
        <begin position="8"/>
        <end position="41"/>
    </location>
</feature>
<keyword evidence="3" id="KW-1185">Reference proteome</keyword>
<dbReference type="AlphaFoldDB" id="I7IYB2"/>
<organism evidence="2 3">
    <name type="scientific">Lactobacillus pasteurii DSM 23907 = CRBIP 24.76</name>
    <dbReference type="NCBI Taxonomy" id="1423790"/>
    <lineage>
        <taxon>Bacteria</taxon>
        <taxon>Bacillati</taxon>
        <taxon>Bacillota</taxon>
        <taxon>Bacilli</taxon>
        <taxon>Lactobacillales</taxon>
        <taxon>Lactobacillaceae</taxon>
        <taxon>Lactobacillus</taxon>
    </lineage>
</organism>
<dbReference type="STRING" id="1423790.BN53_09245"/>
<evidence type="ECO:0000259" key="1">
    <source>
        <dbReference type="PROSITE" id="PS50943"/>
    </source>
</evidence>
<accession>I7IYB2</accession>
<dbReference type="PROSITE" id="PS50943">
    <property type="entry name" value="HTH_CROC1"/>
    <property type="match status" value="1"/>
</dbReference>